<dbReference type="PANTHER" id="PTHR43884:SF20">
    <property type="entry name" value="ACYL-COA DEHYDROGENASE FADE28"/>
    <property type="match status" value="1"/>
</dbReference>
<dbReference type="InterPro" id="IPR013786">
    <property type="entry name" value="AcylCoA_DH/ox_N"/>
</dbReference>
<evidence type="ECO:0000256" key="2">
    <source>
        <dbReference type="ARBA" id="ARBA00022827"/>
    </source>
</evidence>
<keyword evidence="2" id="KW-0274">FAD</keyword>
<dbReference type="Gene3D" id="2.40.110.10">
    <property type="entry name" value="Butyryl-CoA Dehydrogenase, subunit A, domain 2"/>
    <property type="match status" value="1"/>
</dbReference>
<reference evidence="6 7" key="1">
    <citation type="journal article" date="2018" name="Int. J. Syst. Evol. Microbiol.">
        <title>Pseudooceanicola lipolyticus sp. nov., a marine alphaproteobacterium, reclassification of Oceanicola flagellatus as Pseudooceanicola flagellatus comb. nov. and emended description of the genus Pseudooceanicola.</title>
        <authorList>
            <person name="Huang M.-M."/>
            <person name="Guo L.-L."/>
            <person name="Wu Y.-H."/>
            <person name="Lai Q.-L."/>
            <person name="Shao Z.-Z."/>
            <person name="Wang C.-S."/>
            <person name="Wu M."/>
            <person name="Xu X.-W."/>
        </authorList>
    </citation>
    <scope>NUCLEOTIDE SEQUENCE [LARGE SCALE GENOMIC DNA]</scope>
    <source>
        <strain evidence="6 7">157</strain>
    </source>
</reference>
<keyword evidence="1" id="KW-0285">Flavoprotein</keyword>
<dbReference type="InterPro" id="IPR006091">
    <property type="entry name" value="Acyl-CoA_Oxase/DH_mid-dom"/>
</dbReference>
<dbReference type="Gene3D" id="1.10.540.10">
    <property type="entry name" value="Acyl-CoA dehydrogenase/oxidase, N-terminal domain"/>
    <property type="match status" value="1"/>
</dbReference>
<dbReference type="GO" id="GO:0003995">
    <property type="term" value="F:acyl-CoA dehydrogenase activity"/>
    <property type="evidence" value="ECO:0007669"/>
    <property type="project" value="TreeGrafter"/>
</dbReference>
<keyword evidence="7" id="KW-1185">Reference proteome</keyword>
<name>A0A2M8IYF7_9RHOB</name>
<protein>
    <submittedName>
        <fullName evidence="6">Pimeloyl-CoA dehydrogenase small subunit</fullName>
    </submittedName>
</protein>
<dbReference type="EMBL" id="PGTB01000083">
    <property type="protein sequence ID" value="PJE35569.1"/>
    <property type="molecule type" value="Genomic_DNA"/>
</dbReference>
<evidence type="ECO:0000313" key="7">
    <source>
        <dbReference type="Proteomes" id="UP000231553"/>
    </source>
</evidence>
<dbReference type="Pfam" id="PF02771">
    <property type="entry name" value="Acyl-CoA_dh_N"/>
    <property type="match status" value="1"/>
</dbReference>
<proteinExistence type="predicted"/>
<dbReference type="AlphaFoldDB" id="A0A2M8IYF7"/>
<feature type="non-terminal residue" evidence="6">
    <location>
        <position position="217"/>
    </location>
</feature>
<dbReference type="InterPro" id="IPR046373">
    <property type="entry name" value="Acyl-CoA_Oxase/DH_mid-dom_sf"/>
</dbReference>
<comment type="caution">
    <text evidence="6">The sequence shown here is derived from an EMBL/GenBank/DDBJ whole genome shotgun (WGS) entry which is preliminary data.</text>
</comment>
<evidence type="ECO:0000259" key="5">
    <source>
        <dbReference type="Pfam" id="PF02771"/>
    </source>
</evidence>
<sequence>MDFNLTEERQMLQDTLRRYLSDKYGTETRNTIIDSEPGMSGEIWTGLAELGVLGALFTEAQGGFGGQGFDISTVFEELGRAGVVEPVLDTAVLGGGLLAELGDDAQRGLVEQVIGGTLHLALAHGEPASRFDLSRVETTARRDGDGVVLDGRKAVVVNAEAAGYLIVSARESGQIFDRDGISLFLVPADAAGLTLRGYPMFAGGRAAEVTLDGVALP</sequence>
<dbReference type="Pfam" id="PF02770">
    <property type="entry name" value="Acyl-CoA_dh_M"/>
    <property type="match status" value="1"/>
</dbReference>
<dbReference type="GO" id="GO:0050660">
    <property type="term" value="F:flavin adenine dinucleotide binding"/>
    <property type="evidence" value="ECO:0007669"/>
    <property type="project" value="InterPro"/>
</dbReference>
<feature type="domain" description="Acyl-CoA oxidase/dehydrogenase middle" evidence="4">
    <location>
        <begin position="121"/>
        <end position="200"/>
    </location>
</feature>
<keyword evidence="3" id="KW-0560">Oxidoreductase</keyword>
<dbReference type="PANTHER" id="PTHR43884">
    <property type="entry name" value="ACYL-COA DEHYDROGENASE"/>
    <property type="match status" value="1"/>
</dbReference>
<organism evidence="6 7">
    <name type="scientific">Pseudooceanicola lipolyticus</name>
    <dbReference type="NCBI Taxonomy" id="2029104"/>
    <lineage>
        <taxon>Bacteria</taxon>
        <taxon>Pseudomonadati</taxon>
        <taxon>Pseudomonadota</taxon>
        <taxon>Alphaproteobacteria</taxon>
        <taxon>Rhodobacterales</taxon>
        <taxon>Paracoccaceae</taxon>
        <taxon>Pseudooceanicola</taxon>
    </lineage>
</organism>
<dbReference type="RefSeq" id="WP_205964974.1">
    <property type="nucleotide sequence ID" value="NZ_PGTB01000083.1"/>
</dbReference>
<evidence type="ECO:0000313" key="6">
    <source>
        <dbReference type="EMBL" id="PJE35569.1"/>
    </source>
</evidence>
<feature type="domain" description="Acyl-CoA dehydrogenase/oxidase N-terminal" evidence="5">
    <location>
        <begin position="6"/>
        <end position="107"/>
    </location>
</feature>
<dbReference type="InterPro" id="IPR009100">
    <property type="entry name" value="AcylCoA_DH/oxidase_NM_dom_sf"/>
</dbReference>
<gene>
    <name evidence="6" type="ORF">CVM52_16420</name>
</gene>
<dbReference type="Proteomes" id="UP000231553">
    <property type="component" value="Unassembled WGS sequence"/>
</dbReference>
<evidence type="ECO:0000256" key="1">
    <source>
        <dbReference type="ARBA" id="ARBA00022630"/>
    </source>
</evidence>
<accession>A0A2M8IYF7</accession>
<dbReference type="SUPFAM" id="SSF56645">
    <property type="entry name" value="Acyl-CoA dehydrogenase NM domain-like"/>
    <property type="match status" value="1"/>
</dbReference>
<evidence type="ECO:0000256" key="3">
    <source>
        <dbReference type="ARBA" id="ARBA00023002"/>
    </source>
</evidence>
<evidence type="ECO:0000259" key="4">
    <source>
        <dbReference type="Pfam" id="PF02770"/>
    </source>
</evidence>
<dbReference type="InterPro" id="IPR037069">
    <property type="entry name" value="AcylCoA_DH/ox_N_sf"/>
</dbReference>